<evidence type="ECO:0000313" key="2">
    <source>
        <dbReference type="Proteomes" id="UP001186974"/>
    </source>
</evidence>
<accession>A0ACC3DUP0</accession>
<dbReference type="EMBL" id="JAWDJW010000552">
    <property type="protein sequence ID" value="KAK3080469.1"/>
    <property type="molecule type" value="Genomic_DNA"/>
</dbReference>
<proteinExistence type="predicted"/>
<evidence type="ECO:0000313" key="1">
    <source>
        <dbReference type="EMBL" id="KAK3080469.1"/>
    </source>
</evidence>
<gene>
    <name evidence="1" type="ORF">LTS18_001119</name>
</gene>
<comment type="caution">
    <text evidence="1">The sequence shown here is derived from an EMBL/GenBank/DDBJ whole genome shotgun (WGS) entry which is preliminary data.</text>
</comment>
<sequence>MVYQHLAASNADASRNSISESTSGQRHDRIQDNINQQRSHLPPKDDGGEVGGGDGVSIAQKMLSAVSGSILTSLLVTPLDVVRVRLQSQHHHSPSPSSSSRPTLPSSGHPFNNLPPNLGISACCRDVFWVGNNAPYCVAGPNVSVVNNAATTTTTTASANLECAVEETQRKTFTSTLDGLRKIARNEGPQTLWRGLTPTLVMAVPANVIYFAGYDWLRTAKRSPLYTMSVNDAYAPLVAGSAARVLAALVVSPIEMFRTRMQAAQSSSATGLFRETMTGMRDMVSHEGYASLWRGINLTLWRDVPFSALYWWGYEAGRNRLTDIRERARGRERTEATGIEAVRARSRSRSRENHAATLVDSFVAGAASGAVAAFVTTPFDVGKTRQQIVQHSNSSSKEPSASKTAAGSGSKSLAGRMMGKSVLPEDMPMPRFLWHIFQEQGISGLFRGWAARCLKVAPACAIMISSYEIGKKMAGGVNEKKESET</sequence>
<keyword evidence="2" id="KW-1185">Reference proteome</keyword>
<organism evidence="1 2">
    <name type="scientific">Coniosporium uncinatum</name>
    <dbReference type="NCBI Taxonomy" id="93489"/>
    <lineage>
        <taxon>Eukaryota</taxon>
        <taxon>Fungi</taxon>
        <taxon>Dikarya</taxon>
        <taxon>Ascomycota</taxon>
        <taxon>Pezizomycotina</taxon>
        <taxon>Dothideomycetes</taxon>
        <taxon>Dothideomycetes incertae sedis</taxon>
        <taxon>Coniosporium</taxon>
    </lineage>
</organism>
<name>A0ACC3DUP0_9PEZI</name>
<dbReference type="Proteomes" id="UP001186974">
    <property type="component" value="Unassembled WGS sequence"/>
</dbReference>
<protein>
    <submittedName>
        <fullName evidence="1">Uncharacterized protein</fullName>
    </submittedName>
</protein>
<reference evidence="1" key="1">
    <citation type="submission" date="2024-09" db="EMBL/GenBank/DDBJ databases">
        <title>Black Yeasts Isolated from many extreme environments.</title>
        <authorList>
            <person name="Coleine C."/>
            <person name="Stajich J.E."/>
            <person name="Selbmann L."/>
        </authorList>
    </citation>
    <scope>NUCLEOTIDE SEQUENCE</scope>
    <source>
        <strain evidence="1">CCFEE 5737</strain>
    </source>
</reference>